<gene>
    <name evidence="2" type="ORF">DFJ69_2556</name>
</gene>
<keyword evidence="3" id="KW-1185">Reference proteome</keyword>
<protein>
    <submittedName>
        <fullName evidence="2">Uncharacterized protein</fullName>
    </submittedName>
</protein>
<comment type="caution">
    <text evidence="2">The sequence shown here is derived from an EMBL/GenBank/DDBJ whole genome shotgun (WGS) entry which is preliminary data.</text>
</comment>
<feature type="compositionally biased region" description="Basic and acidic residues" evidence="1">
    <location>
        <begin position="79"/>
        <end position="89"/>
    </location>
</feature>
<dbReference type="Proteomes" id="UP000256661">
    <property type="component" value="Unassembled WGS sequence"/>
</dbReference>
<feature type="compositionally biased region" description="Low complexity" evidence="1">
    <location>
        <begin position="90"/>
        <end position="101"/>
    </location>
</feature>
<sequence length="101" mass="9986">MSQPRRATLRSHATRPAAHAAGTTDPRPADAPATKRATGTGPAAGTADAPAAKRATRPAAGTACAAVTERAVHVAHAGRVHENGPERTRAAAVSASVGPSP</sequence>
<proteinExistence type="predicted"/>
<feature type="compositionally biased region" description="Low complexity" evidence="1">
    <location>
        <begin position="31"/>
        <end position="63"/>
    </location>
</feature>
<reference evidence="2 3" key="1">
    <citation type="submission" date="2018-08" db="EMBL/GenBank/DDBJ databases">
        <title>Sequencing the genomes of 1000 actinobacteria strains.</title>
        <authorList>
            <person name="Klenk H.-P."/>
        </authorList>
    </citation>
    <scope>NUCLEOTIDE SEQUENCE [LARGE SCALE GENOMIC DNA]</scope>
    <source>
        <strain evidence="2 3">DSM 43927</strain>
    </source>
</reference>
<evidence type="ECO:0000313" key="3">
    <source>
        <dbReference type="Proteomes" id="UP000256661"/>
    </source>
</evidence>
<dbReference type="AlphaFoldDB" id="A0A3D9SRH7"/>
<accession>A0A3D9SRH7</accession>
<feature type="region of interest" description="Disordered" evidence="1">
    <location>
        <begin position="75"/>
        <end position="101"/>
    </location>
</feature>
<evidence type="ECO:0000313" key="2">
    <source>
        <dbReference type="EMBL" id="REE97100.1"/>
    </source>
</evidence>
<feature type="region of interest" description="Disordered" evidence="1">
    <location>
        <begin position="1"/>
        <end position="63"/>
    </location>
</feature>
<evidence type="ECO:0000256" key="1">
    <source>
        <dbReference type="SAM" id="MobiDB-lite"/>
    </source>
</evidence>
<dbReference type="EMBL" id="QTTT01000001">
    <property type="protein sequence ID" value="REE97100.1"/>
    <property type="molecule type" value="Genomic_DNA"/>
</dbReference>
<organism evidence="2 3">
    <name type="scientific">Thermomonospora umbrina</name>
    <dbReference type="NCBI Taxonomy" id="111806"/>
    <lineage>
        <taxon>Bacteria</taxon>
        <taxon>Bacillati</taxon>
        <taxon>Actinomycetota</taxon>
        <taxon>Actinomycetes</taxon>
        <taxon>Streptosporangiales</taxon>
        <taxon>Thermomonosporaceae</taxon>
        <taxon>Thermomonospora</taxon>
    </lineage>
</organism>
<name>A0A3D9SRH7_9ACTN</name>